<dbReference type="InterPro" id="IPR011234">
    <property type="entry name" value="Fumarylacetoacetase-like_C"/>
</dbReference>
<sequence>MATFQYLFQFETEHQERFFAKCDSTEPVIGASVTAYPTFEDLVENRNPRTETVAKLLPPLPQMGLPIYCVGLNYRSHAKEASINVPANPPVWTKPAAALSAPNESIPVSRFCASHLPDWEGELVFITARQCRDVTPEEASSYILGYTVGNDLSCRFFQLPEQSGGQFFYAKAFDKFAPIGPVLVSPDIFKRNATATLVTRINGEVKQNTIIEKDMIFTPERVLSWMSQSTTIPAHTVVMTGTPAGVGIFQKPRQLLKDGDKIEVEISGLGTLKNQVRFEKGQDSIM</sequence>
<dbReference type="GO" id="GO:0046872">
    <property type="term" value="F:metal ion binding"/>
    <property type="evidence" value="ECO:0007669"/>
    <property type="project" value="UniProtKB-KW"/>
</dbReference>
<dbReference type="FunFam" id="3.90.850.10:FF:000002">
    <property type="entry name" value="2-hydroxyhepta-2,4-diene-1,7-dioate isomerase"/>
    <property type="match status" value="1"/>
</dbReference>
<evidence type="ECO:0000259" key="3">
    <source>
        <dbReference type="Pfam" id="PF01557"/>
    </source>
</evidence>
<keyword evidence="5" id="KW-1185">Reference proteome</keyword>
<dbReference type="Pfam" id="PF01557">
    <property type="entry name" value="FAA_hydrolase"/>
    <property type="match status" value="1"/>
</dbReference>
<comment type="caution">
    <text evidence="4">The sequence shown here is derived from an EMBL/GenBank/DDBJ whole genome shotgun (WGS) entry which is preliminary data.</text>
</comment>
<dbReference type="SUPFAM" id="SSF56529">
    <property type="entry name" value="FAH"/>
    <property type="match status" value="1"/>
</dbReference>
<evidence type="ECO:0000256" key="1">
    <source>
        <dbReference type="ARBA" id="ARBA00010211"/>
    </source>
</evidence>
<dbReference type="EMBL" id="JAQJAE010000004">
    <property type="protein sequence ID" value="KAJ5597939.1"/>
    <property type="molecule type" value="Genomic_DNA"/>
</dbReference>
<dbReference type="PANTHER" id="PTHR11820">
    <property type="entry name" value="ACYLPYRUVASE"/>
    <property type="match status" value="1"/>
</dbReference>
<dbReference type="AlphaFoldDB" id="A0AAD6DZQ4"/>
<organism evidence="4 5">
    <name type="scientific">Penicillium hordei</name>
    <dbReference type="NCBI Taxonomy" id="40994"/>
    <lineage>
        <taxon>Eukaryota</taxon>
        <taxon>Fungi</taxon>
        <taxon>Dikarya</taxon>
        <taxon>Ascomycota</taxon>
        <taxon>Pezizomycotina</taxon>
        <taxon>Eurotiomycetes</taxon>
        <taxon>Eurotiomycetidae</taxon>
        <taxon>Eurotiales</taxon>
        <taxon>Aspergillaceae</taxon>
        <taxon>Penicillium</taxon>
    </lineage>
</organism>
<dbReference type="GeneID" id="81589320"/>
<dbReference type="GO" id="GO:0006107">
    <property type="term" value="P:oxaloacetate metabolic process"/>
    <property type="evidence" value="ECO:0007669"/>
    <property type="project" value="UniProtKB-ARBA"/>
</dbReference>
<dbReference type="PANTHER" id="PTHR11820:SF86">
    <property type="entry name" value="FUMARYLACETOACETATE HYDROLASE FAMILY PROTEIN (AFU_ORTHOLOGUE AFUA_7G07000)"/>
    <property type="match status" value="1"/>
</dbReference>
<dbReference type="InterPro" id="IPR036663">
    <property type="entry name" value="Fumarylacetoacetase_C_sf"/>
</dbReference>
<evidence type="ECO:0000313" key="5">
    <source>
        <dbReference type="Proteomes" id="UP001213799"/>
    </source>
</evidence>
<accession>A0AAD6DZQ4</accession>
<feature type="domain" description="Fumarylacetoacetase-like C-terminal" evidence="3">
    <location>
        <begin position="67"/>
        <end position="277"/>
    </location>
</feature>
<protein>
    <recommendedName>
        <fullName evidence="3">Fumarylacetoacetase-like C-terminal domain-containing protein</fullName>
    </recommendedName>
</protein>
<name>A0AAD6DZQ4_9EURO</name>
<dbReference type="RefSeq" id="XP_056751154.1">
    <property type="nucleotide sequence ID" value="XM_056899078.1"/>
</dbReference>
<dbReference type="Proteomes" id="UP001213799">
    <property type="component" value="Unassembled WGS sequence"/>
</dbReference>
<reference evidence="4" key="2">
    <citation type="submission" date="2023-01" db="EMBL/GenBank/DDBJ databases">
        <authorList>
            <person name="Petersen C."/>
        </authorList>
    </citation>
    <scope>NUCLEOTIDE SEQUENCE</scope>
    <source>
        <strain evidence="4">IBT 12815</strain>
    </source>
</reference>
<dbReference type="GO" id="GO:0050163">
    <property type="term" value="F:oxaloacetate tautomerase activity"/>
    <property type="evidence" value="ECO:0007669"/>
    <property type="project" value="UniProtKB-ARBA"/>
</dbReference>
<evidence type="ECO:0000256" key="2">
    <source>
        <dbReference type="ARBA" id="ARBA00022723"/>
    </source>
</evidence>
<dbReference type="GO" id="GO:0018773">
    <property type="term" value="F:acetylpyruvate hydrolase activity"/>
    <property type="evidence" value="ECO:0007669"/>
    <property type="project" value="TreeGrafter"/>
</dbReference>
<evidence type="ECO:0000313" key="4">
    <source>
        <dbReference type="EMBL" id="KAJ5597939.1"/>
    </source>
</evidence>
<comment type="similarity">
    <text evidence="1">Belongs to the FAH family.</text>
</comment>
<dbReference type="Gene3D" id="3.90.850.10">
    <property type="entry name" value="Fumarylacetoacetase-like, C-terminal domain"/>
    <property type="match status" value="1"/>
</dbReference>
<gene>
    <name evidence="4" type="ORF">N7537_008023</name>
</gene>
<reference evidence="4" key="1">
    <citation type="journal article" date="2023" name="IMA Fungus">
        <title>Comparative genomic study of the Penicillium genus elucidates a diverse pangenome and 15 lateral gene transfer events.</title>
        <authorList>
            <person name="Petersen C."/>
            <person name="Sorensen T."/>
            <person name="Nielsen M.R."/>
            <person name="Sondergaard T.E."/>
            <person name="Sorensen J.L."/>
            <person name="Fitzpatrick D.A."/>
            <person name="Frisvad J.C."/>
            <person name="Nielsen K.L."/>
        </authorList>
    </citation>
    <scope>NUCLEOTIDE SEQUENCE</scope>
    <source>
        <strain evidence="4">IBT 12815</strain>
    </source>
</reference>
<keyword evidence="2" id="KW-0479">Metal-binding</keyword>
<proteinExistence type="inferred from homology"/>